<evidence type="ECO:0000313" key="1">
    <source>
        <dbReference type="EMBL" id="CAB4155700.1"/>
    </source>
</evidence>
<organism evidence="1">
    <name type="scientific">uncultured Caudovirales phage</name>
    <dbReference type="NCBI Taxonomy" id="2100421"/>
    <lineage>
        <taxon>Viruses</taxon>
        <taxon>Duplodnaviria</taxon>
        <taxon>Heunggongvirae</taxon>
        <taxon>Uroviricota</taxon>
        <taxon>Caudoviricetes</taxon>
        <taxon>Peduoviridae</taxon>
        <taxon>Maltschvirus</taxon>
        <taxon>Maltschvirus maltsch</taxon>
    </lineage>
</organism>
<name>A0A6J5N7T7_9CAUD</name>
<proteinExistence type="predicted"/>
<protein>
    <submittedName>
        <fullName evidence="1">Tail tubular protein Gp11</fullName>
    </submittedName>
</protein>
<accession>A0A6J5N7T7</accession>
<gene>
    <name evidence="1" type="ORF">UFOVP672_26</name>
</gene>
<sequence>MTETEICNAALGRLGEAPILSLTDTGATARACALHFKMTRDAVLRSHRWNFACKRGALAEIPTVPLFGWDHAFQLPADFLRVVEVNESEDGAGNPWAVEQDQLLTNDDAVNLVYVYRLEDASKFDPLFNEALACKLAEKLASTLRGSSSGTVDFAAEYERITAPLARRVDANESRGRKGMKPYRSMFVAARGATVE</sequence>
<dbReference type="EMBL" id="LR796636">
    <property type="protein sequence ID" value="CAB4155700.1"/>
    <property type="molecule type" value="Genomic_DNA"/>
</dbReference>
<reference evidence="1" key="1">
    <citation type="submission" date="2020-04" db="EMBL/GenBank/DDBJ databases">
        <authorList>
            <person name="Chiriac C."/>
            <person name="Salcher M."/>
            <person name="Ghai R."/>
            <person name="Kavagutti S V."/>
        </authorList>
    </citation>
    <scope>NUCLEOTIDE SEQUENCE</scope>
</reference>